<gene>
    <name evidence="11" type="primary">pilC</name>
    <name evidence="11" type="ORF">CaldiYA01_06770</name>
</gene>
<feature type="domain" description="Type II secretion system protein GspF" evidence="10">
    <location>
        <begin position="68"/>
        <end position="191"/>
    </location>
</feature>
<dbReference type="PANTHER" id="PTHR30012:SF0">
    <property type="entry name" value="TYPE II SECRETION SYSTEM PROTEIN F-RELATED"/>
    <property type="match status" value="1"/>
</dbReference>
<evidence type="ECO:0000256" key="8">
    <source>
        <dbReference type="RuleBase" id="RU003923"/>
    </source>
</evidence>
<sequence>MAEYVYSAMDSSGKKVSGTVIAEDEQSAIEILKARNVFVLEIKEKGTLQREIKLPFGQRSTVKDLSIFCRQFATMLSAGISILSCLDVLRQQYRGRPFGKVISDIYEKVERGTLLSSAMREHPRFFPPILVNMVEAGEVAGSIDKSMDKMATHFEKELKLRQKIVNALMYPAIVISVAVIVLIILLTYVIPTFVGLFEELNVELPATTRFVINSSKFMQQNGIYLLFAIVALVFGYKVFKSTPTGGVIVGKIKIKMPVIGRIMLGQVTSRFTRTLATLLNAGVSLITALDTTKNILSNAYIEKEFDKVIERVKGGEGLSYPIEDMGIFPKLMNIMLKTGEETGQLEYMLEKAADYYENEVENQVTRLTSLFEPVMIVLLALMVGFLLASIIMPMFKLYGSIGT</sequence>
<feature type="domain" description="Type II secretion system protein GspF" evidence="10">
    <location>
        <begin position="271"/>
        <end position="393"/>
    </location>
</feature>
<keyword evidence="3 8" id="KW-0813">Transport</keyword>
<evidence type="ECO:0000256" key="2">
    <source>
        <dbReference type="ARBA" id="ARBA00005745"/>
    </source>
</evidence>
<evidence type="ECO:0000259" key="10">
    <source>
        <dbReference type="Pfam" id="PF00482"/>
    </source>
</evidence>
<comment type="subcellular location">
    <subcellularLocation>
        <location evidence="1 8">Cell membrane</location>
        <topology evidence="1 8">Multi-pass membrane protein</topology>
    </subcellularLocation>
</comment>
<dbReference type="InterPro" id="IPR003004">
    <property type="entry name" value="GspF/PilC"/>
</dbReference>
<evidence type="ECO:0000256" key="9">
    <source>
        <dbReference type="SAM" id="Phobius"/>
    </source>
</evidence>
<keyword evidence="6 9" id="KW-1133">Transmembrane helix</keyword>
<dbReference type="PANTHER" id="PTHR30012">
    <property type="entry name" value="GENERAL SECRETION PATHWAY PROTEIN"/>
    <property type="match status" value="1"/>
</dbReference>
<feature type="transmembrane region" description="Helical" evidence="9">
    <location>
        <begin position="374"/>
        <end position="395"/>
    </location>
</feature>
<organism evidence="11 12">
    <name type="scientific">Caldicellulosiruptor diazotrophicus</name>
    <dbReference type="NCBI Taxonomy" id="2806205"/>
    <lineage>
        <taxon>Bacteria</taxon>
        <taxon>Bacillati</taxon>
        <taxon>Bacillota</taxon>
        <taxon>Bacillota incertae sedis</taxon>
        <taxon>Caldicellulosiruptorales</taxon>
        <taxon>Caldicellulosiruptoraceae</taxon>
        <taxon>Caldicellulosiruptor</taxon>
    </lineage>
</organism>
<dbReference type="PROSITE" id="PS00874">
    <property type="entry name" value="T2SP_F"/>
    <property type="match status" value="1"/>
</dbReference>
<reference evidence="11 12" key="1">
    <citation type="submission" date="2021-02" db="EMBL/GenBank/DDBJ databases">
        <title>Nitrogen-fixing ability and nitrogen fixation related genes of thermophilic fermentative bacteria in the genus Caldicellulosiruptor.</title>
        <authorList>
            <person name="Chen Y."/>
            <person name="Nishihara A."/>
            <person name="Haruta S."/>
        </authorList>
    </citation>
    <scope>NUCLEOTIDE SEQUENCE [LARGE SCALE GENOMIC DNA]</scope>
    <source>
        <strain evidence="11 12">YA01</strain>
    </source>
</reference>
<feature type="transmembrane region" description="Helical" evidence="9">
    <location>
        <begin position="222"/>
        <end position="239"/>
    </location>
</feature>
<evidence type="ECO:0000256" key="3">
    <source>
        <dbReference type="ARBA" id="ARBA00022448"/>
    </source>
</evidence>
<keyword evidence="5 8" id="KW-0812">Transmembrane</keyword>
<keyword evidence="4" id="KW-1003">Cell membrane</keyword>
<evidence type="ECO:0000256" key="1">
    <source>
        <dbReference type="ARBA" id="ARBA00004651"/>
    </source>
</evidence>
<evidence type="ECO:0000256" key="4">
    <source>
        <dbReference type="ARBA" id="ARBA00022475"/>
    </source>
</evidence>
<dbReference type="InterPro" id="IPR001992">
    <property type="entry name" value="T2SS_GspF/T4SS_PilC_CS"/>
</dbReference>
<evidence type="ECO:0000256" key="7">
    <source>
        <dbReference type="ARBA" id="ARBA00023136"/>
    </source>
</evidence>
<dbReference type="Gene3D" id="1.20.81.30">
    <property type="entry name" value="Type II secretion system (T2SS), domain F"/>
    <property type="match status" value="2"/>
</dbReference>
<keyword evidence="12" id="KW-1185">Reference proteome</keyword>
<comment type="similarity">
    <text evidence="2 8">Belongs to the GSP F family.</text>
</comment>
<accession>A0ABN6E611</accession>
<dbReference type="InterPro" id="IPR018076">
    <property type="entry name" value="T2SS_GspF_dom"/>
</dbReference>
<evidence type="ECO:0000313" key="11">
    <source>
        <dbReference type="EMBL" id="BCS80717.1"/>
    </source>
</evidence>
<evidence type="ECO:0000313" key="12">
    <source>
        <dbReference type="Proteomes" id="UP000663623"/>
    </source>
</evidence>
<dbReference type="RefSeq" id="WP_207181335.1">
    <property type="nucleotide sequence ID" value="NZ_AP024480.1"/>
</dbReference>
<evidence type="ECO:0000256" key="5">
    <source>
        <dbReference type="ARBA" id="ARBA00022692"/>
    </source>
</evidence>
<dbReference type="Pfam" id="PF00482">
    <property type="entry name" value="T2SSF"/>
    <property type="match status" value="2"/>
</dbReference>
<dbReference type="Proteomes" id="UP000663623">
    <property type="component" value="Chromosome"/>
</dbReference>
<feature type="transmembrane region" description="Helical" evidence="9">
    <location>
        <begin position="168"/>
        <end position="190"/>
    </location>
</feature>
<protein>
    <submittedName>
        <fullName evidence="11">Type II secretion system protein F</fullName>
    </submittedName>
</protein>
<name>A0ABN6E611_9FIRM</name>
<evidence type="ECO:0000256" key="6">
    <source>
        <dbReference type="ARBA" id="ARBA00022989"/>
    </source>
</evidence>
<dbReference type="PRINTS" id="PR00812">
    <property type="entry name" value="BCTERIALGSPF"/>
</dbReference>
<dbReference type="EMBL" id="AP024480">
    <property type="protein sequence ID" value="BCS80717.1"/>
    <property type="molecule type" value="Genomic_DNA"/>
</dbReference>
<proteinExistence type="inferred from homology"/>
<dbReference type="InterPro" id="IPR042094">
    <property type="entry name" value="T2SS_GspF_sf"/>
</dbReference>
<keyword evidence="7 9" id="KW-0472">Membrane</keyword>